<dbReference type="PANTHER" id="PTHR30600">
    <property type="entry name" value="CYTOCHROME C PEROXIDASE-RELATED"/>
    <property type="match status" value="1"/>
</dbReference>
<dbReference type="GO" id="GO:0009055">
    <property type="term" value="F:electron transfer activity"/>
    <property type="evidence" value="ECO:0007669"/>
    <property type="project" value="InterPro"/>
</dbReference>
<evidence type="ECO:0000256" key="7">
    <source>
        <dbReference type="ARBA" id="ARBA00023004"/>
    </source>
</evidence>
<comment type="cofactor">
    <cofactor evidence="8">
        <name>heme</name>
        <dbReference type="ChEBI" id="CHEBI:30413"/>
    </cofactor>
    <text evidence="8">Binds 2 heme groups.</text>
</comment>
<feature type="chain" id="PRO_5024431232" evidence="10">
    <location>
        <begin position="28"/>
        <end position="343"/>
    </location>
</feature>
<evidence type="ECO:0000256" key="1">
    <source>
        <dbReference type="ARBA" id="ARBA00004418"/>
    </source>
</evidence>
<dbReference type="InterPro" id="IPR051395">
    <property type="entry name" value="Cytochrome_c_Peroxidase/MauG"/>
</dbReference>
<dbReference type="GO" id="GO:0042597">
    <property type="term" value="C:periplasmic space"/>
    <property type="evidence" value="ECO:0007669"/>
    <property type="project" value="UniProtKB-SubCell"/>
</dbReference>
<dbReference type="Pfam" id="PF00034">
    <property type="entry name" value="Cytochrom_C"/>
    <property type="match status" value="1"/>
</dbReference>
<dbReference type="InterPro" id="IPR004852">
    <property type="entry name" value="Di-haem_cyt_c_peroxidsae"/>
</dbReference>
<keyword evidence="3 9" id="KW-0479">Metal-binding</keyword>
<proteinExistence type="predicted"/>
<keyword evidence="7 9" id="KW-0408">Iron</keyword>
<keyword evidence="5" id="KW-0574">Periplasm</keyword>
<feature type="domain" description="Cytochrome c" evidence="11">
    <location>
        <begin position="205"/>
        <end position="330"/>
    </location>
</feature>
<evidence type="ECO:0000256" key="6">
    <source>
        <dbReference type="ARBA" id="ARBA00023002"/>
    </source>
</evidence>
<organism evidence="12 13">
    <name type="scientific">Mariprofundus erugo</name>
    <dbReference type="NCBI Taxonomy" id="2528639"/>
    <lineage>
        <taxon>Bacteria</taxon>
        <taxon>Pseudomonadati</taxon>
        <taxon>Pseudomonadota</taxon>
        <taxon>Candidatius Mariprofundia</taxon>
        <taxon>Mariprofundales</taxon>
        <taxon>Mariprofundaceae</taxon>
        <taxon>Mariprofundus</taxon>
    </lineage>
</organism>
<evidence type="ECO:0000313" key="12">
    <source>
        <dbReference type="EMBL" id="TLS66178.1"/>
    </source>
</evidence>
<dbReference type="GO" id="GO:0004130">
    <property type="term" value="F:cytochrome-c peroxidase activity"/>
    <property type="evidence" value="ECO:0007669"/>
    <property type="project" value="TreeGrafter"/>
</dbReference>
<feature type="binding site" description="covalent" evidence="8">
    <location>
        <position position="74"/>
    </location>
    <ligand>
        <name>heme c</name>
        <dbReference type="ChEBI" id="CHEBI:61717"/>
        <label>1</label>
    </ligand>
</feature>
<evidence type="ECO:0000256" key="2">
    <source>
        <dbReference type="ARBA" id="ARBA00022617"/>
    </source>
</evidence>
<keyword evidence="2 8" id="KW-0349">Heme</keyword>
<evidence type="ECO:0000313" key="13">
    <source>
        <dbReference type="Proteomes" id="UP000306585"/>
    </source>
</evidence>
<evidence type="ECO:0000256" key="9">
    <source>
        <dbReference type="PIRSR" id="PIRSR000294-2"/>
    </source>
</evidence>
<dbReference type="EMBL" id="VBRY01000011">
    <property type="protein sequence ID" value="TLS66178.1"/>
    <property type="molecule type" value="Genomic_DNA"/>
</dbReference>
<dbReference type="PIRSF" id="PIRSF000294">
    <property type="entry name" value="Cytochrome-c_peroxidase"/>
    <property type="match status" value="1"/>
</dbReference>
<accession>A0A5R9GK58</accession>
<evidence type="ECO:0000256" key="10">
    <source>
        <dbReference type="SAM" id="SignalP"/>
    </source>
</evidence>
<sequence>MKLPEFRVAKSAVFAGFCLFSGMAAQAGDLSDWKLPAVPVPADNPQSEAKVALGHQLAFDPRLSKNDSISCAGCHLPFAGGGGHTPRAFGQGGELGRWAPSWVNAAYYDTLFWDGRASSLEEQTGALPGHMGPISAPGEMGGDVNAIVKRLNGIPAYKKQFNKVFGEDATGPNIAKAIAAFERTLVATDSPFQRYVNGDEKAISPAAKRGFELFQGKAQCAACHSAPLMTDNAYHNISVPQVGPLKEDLGRYEVTKDDADKGAFKTPSLYNSASFTFFMHDGAMSTMEQVIEHYNKGGDAKNPNQDALMTPLKLTKAEKKDLVAFMKTLTDKHLNRIHTPVLP</sequence>
<dbReference type="InterPro" id="IPR036909">
    <property type="entry name" value="Cyt_c-like_dom_sf"/>
</dbReference>
<feature type="signal peptide" evidence="10">
    <location>
        <begin position="1"/>
        <end position="27"/>
    </location>
</feature>
<evidence type="ECO:0000256" key="5">
    <source>
        <dbReference type="ARBA" id="ARBA00022764"/>
    </source>
</evidence>
<dbReference type="Gene3D" id="1.10.760.10">
    <property type="entry name" value="Cytochrome c-like domain"/>
    <property type="match status" value="2"/>
</dbReference>
<comment type="PTM">
    <text evidence="8">Binds 2 heme groups per subunit.</text>
</comment>
<dbReference type="InterPro" id="IPR026259">
    <property type="entry name" value="MauG/Cytc_peroxidase"/>
</dbReference>
<evidence type="ECO:0000256" key="3">
    <source>
        <dbReference type="ARBA" id="ARBA00022723"/>
    </source>
</evidence>
<feature type="binding site" description="covalent" evidence="8">
    <location>
        <position position="71"/>
    </location>
    <ligand>
        <name>heme c</name>
        <dbReference type="ChEBI" id="CHEBI:61717"/>
        <label>1</label>
    </ligand>
</feature>
<feature type="binding site" description="axial binding residue" evidence="9">
    <location>
        <position position="224"/>
    </location>
    <ligand>
        <name>heme c</name>
        <dbReference type="ChEBI" id="CHEBI:61717"/>
        <label>2</label>
    </ligand>
    <ligandPart>
        <name>Fe</name>
        <dbReference type="ChEBI" id="CHEBI:18248"/>
    </ligandPart>
</feature>
<keyword evidence="13" id="KW-1185">Reference proteome</keyword>
<gene>
    <name evidence="12" type="ORF">FEF65_11340</name>
</gene>
<evidence type="ECO:0000256" key="4">
    <source>
        <dbReference type="ARBA" id="ARBA00022729"/>
    </source>
</evidence>
<comment type="subcellular location">
    <subcellularLocation>
        <location evidence="1">Periplasm</location>
    </subcellularLocation>
</comment>
<name>A0A5R9GK58_9PROT</name>
<keyword evidence="4 10" id="KW-0732">Signal</keyword>
<dbReference type="GO" id="GO:0046872">
    <property type="term" value="F:metal ion binding"/>
    <property type="evidence" value="ECO:0007669"/>
    <property type="project" value="UniProtKB-KW"/>
</dbReference>
<comment type="caution">
    <text evidence="12">The sequence shown here is derived from an EMBL/GenBank/DDBJ whole genome shotgun (WGS) entry which is preliminary data.</text>
</comment>
<dbReference type="OrthoDB" id="9805202at2"/>
<protein>
    <submittedName>
        <fullName evidence="12">Methylamine utilization protein</fullName>
    </submittedName>
</protein>
<dbReference type="AlphaFoldDB" id="A0A5R9GK58"/>
<feature type="binding site" description="axial binding residue" evidence="9">
    <location>
        <position position="75"/>
    </location>
    <ligand>
        <name>heme c</name>
        <dbReference type="ChEBI" id="CHEBI:61717"/>
        <label>1</label>
    </ligand>
    <ligandPart>
        <name>Fe</name>
        <dbReference type="ChEBI" id="CHEBI:18248"/>
    </ligandPart>
</feature>
<keyword evidence="6" id="KW-0560">Oxidoreductase</keyword>
<dbReference type="InterPro" id="IPR009056">
    <property type="entry name" value="Cyt_c-like_dom"/>
</dbReference>
<dbReference type="RefSeq" id="WP_138239934.1">
    <property type="nucleotide sequence ID" value="NZ_VBRY01000011.1"/>
</dbReference>
<dbReference type="Proteomes" id="UP000306585">
    <property type="component" value="Unassembled WGS sequence"/>
</dbReference>
<dbReference type="Pfam" id="PF03150">
    <property type="entry name" value="CCP_MauG"/>
    <property type="match status" value="1"/>
</dbReference>
<dbReference type="PROSITE" id="PS51007">
    <property type="entry name" value="CYTC"/>
    <property type="match status" value="1"/>
</dbReference>
<reference evidence="12 13" key="1">
    <citation type="journal article" date="2019" name="Appl. Environ. Microbiol.">
        <title>Environmental Evidence and Genomic Insight of Iron-oxidizing Bacteria Preference Towards More Corrosion Resistant Stainless Steel at Higher Salinities.</title>
        <authorList>
            <person name="Garrison C.E."/>
            <person name="Price K.A."/>
            <person name="Field E.K."/>
        </authorList>
    </citation>
    <scope>NUCLEOTIDE SEQUENCE [LARGE SCALE GENOMIC DNA]</scope>
    <source>
        <strain evidence="12 13">P3</strain>
    </source>
</reference>
<dbReference type="SUPFAM" id="SSF46626">
    <property type="entry name" value="Cytochrome c"/>
    <property type="match status" value="2"/>
</dbReference>
<evidence type="ECO:0000259" key="11">
    <source>
        <dbReference type="PROSITE" id="PS51007"/>
    </source>
</evidence>
<dbReference type="GO" id="GO:0020037">
    <property type="term" value="F:heme binding"/>
    <property type="evidence" value="ECO:0007669"/>
    <property type="project" value="InterPro"/>
</dbReference>
<evidence type="ECO:0000256" key="8">
    <source>
        <dbReference type="PIRSR" id="PIRSR000294-1"/>
    </source>
</evidence>
<dbReference type="PANTHER" id="PTHR30600:SF10">
    <property type="entry name" value="BLL6722 PROTEIN"/>
    <property type="match status" value="1"/>
</dbReference>
<feature type="binding site" description="covalent" evidence="8">
    <location>
        <position position="220"/>
    </location>
    <ligand>
        <name>heme c</name>
        <dbReference type="ChEBI" id="CHEBI:61717"/>
        <label>2</label>
    </ligand>
</feature>
<feature type="binding site" description="covalent" evidence="8">
    <location>
        <position position="223"/>
    </location>
    <ligand>
        <name>heme c</name>
        <dbReference type="ChEBI" id="CHEBI:61717"/>
        <label>2</label>
    </ligand>
</feature>